<dbReference type="Gene3D" id="1.10.8.60">
    <property type="match status" value="1"/>
</dbReference>
<evidence type="ECO:0000256" key="1">
    <source>
        <dbReference type="ARBA" id="ARBA00006583"/>
    </source>
</evidence>
<feature type="region of interest" description="Domain I, interacts with DnaA modulators" evidence="8">
    <location>
        <begin position="1"/>
        <end position="99"/>
    </location>
</feature>
<dbReference type="PANTHER" id="PTHR30050">
    <property type="entry name" value="CHROMOSOMAL REPLICATION INITIATOR PROTEIN DNAA"/>
    <property type="match status" value="1"/>
</dbReference>
<dbReference type="CDD" id="cd00009">
    <property type="entry name" value="AAA"/>
    <property type="match status" value="1"/>
</dbReference>
<proteinExistence type="inferred from homology"/>
<keyword evidence="6 8" id="KW-0446">Lipid-binding</keyword>
<dbReference type="EMBL" id="CP092900">
    <property type="protein sequence ID" value="UTC24577.1"/>
    <property type="molecule type" value="Genomic_DNA"/>
</dbReference>
<evidence type="ECO:0000256" key="5">
    <source>
        <dbReference type="ARBA" id="ARBA00022840"/>
    </source>
</evidence>
<dbReference type="PANTHER" id="PTHR30050:SF2">
    <property type="entry name" value="CHROMOSOMAL REPLICATION INITIATOR PROTEIN DNAA"/>
    <property type="match status" value="1"/>
</dbReference>
<evidence type="ECO:0000256" key="4">
    <source>
        <dbReference type="ARBA" id="ARBA00022741"/>
    </source>
</evidence>
<keyword evidence="2 8" id="KW-0963">Cytoplasm</keyword>
<dbReference type="PRINTS" id="PR00051">
    <property type="entry name" value="DNAA"/>
</dbReference>
<dbReference type="CDD" id="cd06571">
    <property type="entry name" value="Bac_DnaA_C"/>
    <property type="match status" value="1"/>
</dbReference>
<comment type="caution">
    <text evidence="8">Lacks conserved residue(s) required for the propagation of feature annotation.</text>
</comment>
<evidence type="ECO:0000256" key="2">
    <source>
        <dbReference type="ARBA" id="ARBA00022490"/>
    </source>
</evidence>
<dbReference type="SUPFAM" id="SSF48295">
    <property type="entry name" value="TrpR-like"/>
    <property type="match status" value="1"/>
</dbReference>
<evidence type="ECO:0000313" key="14">
    <source>
        <dbReference type="EMBL" id="UTC24577.1"/>
    </source>
</evidence>
<dbReference type="PROSITE" id="PS01008">
    <property type="entry name" value="DNAA"/>
    <property type="match status" value="1"/>
</dbReference>
<dbReference type="InterPro" id="IPR027417">
    <property type="entry name" value="P-loop_NTPase"/>
</dbReference>
<feature type="domain" description="AAA+ ATPase" evidence="12">
    <location>
        <begin position="142"/>
        <end position="273"/>
    </location>
</feature>
<accession>A0ABY5DLB7</accession>
<feature type="binding site" evidence="8">
    <location>
        <position position="155"/>
    </location>
    <ligand>
        <name>ATP</name>
        <dbReference type="ChEBI" id="CHEBI:30616"/>
    </ligand>
</feature>
<evidence type="ECO:0000256" key="9">
    <source>
        <dbReference type="NCBIfam" id="TIGR00362"/>
    </source>
</evidence>
<evidence type="ECO:0000256" key="3">
    <source>
        <dbReference type="ARBA" id="ARBA00022705"/>
    </source>
</evidence>
<comment type="subcellular location">
    <subcellularLocation>
        <location evidence="8">Cytoplasm</location>
    </subcellularLocation>
</comment>
<feature type="binding site" evidence="8">
    <location>
        <position position="156"/>
    </location>
    <ligand>
        <name>ATP</name>
        <dbReference type="ChEBI" id="CHEBI:30616"/>
    </ligand>
</feature>
<evidence type="ECO:0000256" key="11">
    <source>
        <dbReference type="RuleBase" id="RU004227"/>
    </source>
</evidence>
<evidence type="ECO:0000259" key="13">
    <source>
        <dbReference type="SMART" id="SM00760"/>
    </source>
</evidence>
<dbReference type="InterPro" id="IPR003593">
    <property type="entry name" value="AAA+_ATPase"/>
</dbReference>
<keyword evidence="5 8" id="KW-0067">ATP-binding</keyword>
<comment type="function">
    <text evidence="8 10">Plays an essential role in the initiation and regulation of chromosomal replication. ATP-DnaA binds to the origin of replication (oriC) to initiate formation of the DNA replication initiation complex once per cell cycle. Binds the DnaA box (a 9 base pair repeat at the origin) and separates the double-stranded (ds)DNA. Forms a right-handed helical filament on oriC DNA; dsDNA binds to the exterior of the filament while single-stranded (ss)DNA is stabiized in the filament's interior. The ATP-DnaA-oriC complex binds and stabilizes one strand of the AT-rich DNA unwinding element (DUE), permitting loading of DNA polymerase. After initiation quickly degrades to an ADP-DnaA complex that is not apt for DNA replication. Binds acidic phospholipids.</text>
</comment>
<comment type="similarity">
    <text evidence="1 8 11">Belongs to the DnaA family.</text>
</comment>
<organism evidence="14 15">
    <name type="scientific">Candidatus Comchoanobacter bicostacola</name>
    <dbReference type="NCBI Taxonomy" id="2919598"/>
    <lineage>
        <taxon>Bacteria</taxon>
        <taxon>Pseudomonadati</taxon>
        <taxon>Pseudomonadota</taxon>
        <taxon>Gammaproteobacteria</taxon>
        <taxon>Candidatus Comchoanobacterales</taxon>
        <taxon>Candidatus Comchoanobacteraceae</taxon>
        <taxon>Candidatus Comchoanobacter</taxon>
    </lineage>
</organism>
<dbReference type="Gene3D" id="3.40.50.300">
    <property type="entry name" value="P-loop containing nucleotide triphosphate hydrolases"/>
    <property type="match status" value="1"/>
</dbReference>
<feature type="binding site" evidence="8">
    <location>
        <position position="153"/>
    </location>
    <ligand>
        <name>ATP</name>
        <dbReference type="ChEBI" id="CHEBI:30616"/>
    </ligand>
</feature>
<dbReference type="InterPro" id="IPR013159">
    <property type="entry name" value="DnaA_C"/>
</dbReference>
<keyword evidence="4 8" id="KW-0547">Nucleotide-binding</keyword>
<feature type="binding site" evidence="8">
    <location>
        <position position="157"/>
    </location>
    <ligand>
        <name>ATP</name>
        <dbReference type="ChEBI" id="CHEBI:30616"/>
    </ligand>
</feature>
<evidence type="ECO:0000259" key="12">
    <source>
        <dbReference type="SMART" id="SM00382"/>
    </source>
</evidence>
<comment type="domain">
    <text evidence="8">Domain I is involved in oligomerization and binding regulators, domain II is flexibile and of varying length in different bacteria, domain III forms the AAA+ region, while domain IV binds dsDNA.</text>
</comment>
<dbReference type="InterPro" id="IPR013317">
    <property type="entry name" value="DnaA_dom"/>
</dbReference>
<gene>
    <name evidence="8 14" type="primary">dnaA</name>
    <name evidence="14" type="ORF">MMH89_00150</name>
</gene>
<dbReference type="SUPFAM" id="SSF52540">
    <property type="entry name" value="P-loop containing nucleoside triphosphate hydrolases"/>
    <property type="match status" value="1"/>
</dbReference>
<sequence length="444" mass="50541">MVCEQLWQFSRTFFKDRLDQNVFERDIAPIQACYEDENCLELIFPNRYLKEAFYSEYIGVLKKEIGAKRPEFRSLSLRLVLEEAQDQVVAQSSNTVEEETSPAPDPVLNSLNPNCTFETWVGRCNELGKAAAMQVADSPGKVFNPFVIYGDVGRGKTHLMQAVGHLIQQKFPGQKVAYVHSEQFVSEMIRSLQKNEMERFKERYRQSVLLLDDIQFFVKKVRSQEELFHTINSLLDSGQQIVATCDRFPRDLEGLEDRLKSRFSCGLTVGIDPPELETRVAILLSKARASDILLPEEVAFFIADRIQSNVRELEGALKRLIANASFLSAPITMALARESLKDMIDVRDQTVSVYEVQKALSHYFKLTINDLTGSSRKRSIARPRQLGMFLAKKLSGISVSQIGRDFGNRDHTTVLHACKHIDNILKEDVVLKADCDNLLRILNQ</sequence>
<evidence type="ECO:0000313" key="15">
    <source>
        <dbReference type="Proteomes" id="UP001055955"/>
    </source>
</evidence>
<evidence type="ECO:0000256" key="7">
    <source>
        <dbReference type="ARBA" id="ARBA00023125"/>
    </source>
</evidence>
<dbReference type="InterPro" id="IPR001957">
    <property type="entry name" value="Chromosome_initiator_DnaA"/>
</dbReference>
<dbReference type="InterPro" id="IPR010921">
    <property type="entry name" value="Trp_repressor/repl_initiator"/>
</dbReference>
<dbReference type="InterPro" id="IPR020591">
    <property type="entry name" value="Chromosome_initiator_DnaA-like"/>
</dbReference>
<feature type="region of interest" description="Domain IV, binds dsDNA" evidence="8">
    <location>
        <begin position="325"/>
        <end position="444"/>
    </location>
</feature>
<dbReference type="Pfam" id="PF08299">
    <property type="entry name" value="Bac_DnaA_C"/>
    <property type="match status" value="1"/>
</dbReference>
<keyword evidence="3 8" id="KW-0235">DNA replication</keyword>
<feature type="domain" description="Chromosomal replication initiator DnaA C-terminal" evidence="13">
    <location>
        <begin position="352"/>
        <end position="421"/>
    </location>
</feature>
<evidence type="ECO:0000256" key="8">
    <source>
        <dbReference type="HAMAP-Rule" id="MF_00377"/>
    </source>
</evidence>
<dbReference type="Gene3D" id="1.10.1750.10">
    <property type="match status" value="1"/>
</dbReference>
<dbReference type="Proteomes" id="UP001055955">
    <property type="component" value="Chromosome"/>
</dbReference>
<dbReference type="SMART" id="SM00760">
    <property type="entry name" value="Bac_DnaA_C"/>
    <property type="match status" value="1"/>
</dbReference>
<dbReference type="Pfam" id="PF00308">
    <property type="entry name" value="Bac_DnaA"/>
    <property type="match status" value="1"/>
</dbReference>
<dbReference type="RefSeq" id="WP_258568361.1">
    <property type="nucleotide sequence ID" value="NZ_CP092900.1"/>
</dbReference>
<dbReference type="InterPro" id="IPR018312">
    <property type="entry name" value="Chromosome_initiator_DnaA_CS"/>
</dbReference>
<evidence type="ECO:0000256" key="10">
    <source>
        <dbReference type="RuleBase" id="RU000577"/>
    </source>
</evidence>
<dbReference type="HAMAP" id="MF_00377">
    <property type="entry name" value="DnaA_bact"/>
    <property type="match status" value="1"/>
</dbReference>
<dbReference type="SMART" id="SM00382">
    <property type="entry name" value="AAA"/>
    <property type="match status" value="1"/>
</dbReference>
<name>A0ABY5DLB7_9GAMM</name>
<protein>
    <recommendedName>
        <fullName evidence="8 9">Chromosomal replication initiator protein DnaA</fullName>
    </recommendedName>
</protein>
<evidence type="ECO:0000256" key="6">
    <source>
        <dbReference type="ARBA" id="ARBA00023121"/>
    </source>
</evidence>
<keyword evidence="15" id="KW-1185">Reference proteome</keyword>
<dbReference type="NCBIfam" id="TIGR00362">
    <property type="entry name" value="DnaA"/>
    <property type="match status" value="1"/>
</dbReference>
<keyword evidence="7 8" id="KW-0238">DNA-binding</keyword>
<comment type="subunit">
    <text evidence="8">Oligomerizes as a right-handed, spiral filament on DNA at oriC.</text>
</comment>
<reference evidence="14 15" key="1">
    <citation type="journal article" date="2022" name="Nat. Microbiol.">
        <title>The microbiome of a bacterivorous marine choanoflagellate contains a resource-demanding obligate bacterial associate.</title>
        <authorList>
            <person name="Needham D.M."/>
            <person name="Poirier C."/>
            <person name="Bachy C."/>
            <person name="George E.E."/>
            <person name="Wilken S."/>
            <person name="Yung C.C.M."/>
            <person name="Limardo A.J."/>
            <person name="Morando M."/>
            <person name="Sudek L."/>
            <person name="Malmstrom R.R."/>
            <person name="Keeling P.J."/>
            <person name="Santoro A.E."/>
            <person name="Worden A.Z."/>
        </authorList>
    </citation>
    <scope>NUCLEOTIDE SEQUENCE [LARGE SCALE GENOMIC DNA]</scope>
    <source>
        <strain evidence="14 15">Comchoano-1</strain>
    </source>
</reference>